<dbReference type="PROSITE" id="PS51257">
    <property type="entry name" value="PROKAR_LIPOPROTEIN"/>
    <property type="match status" value="1"/>
</dbReference>
<evidence type="ECO:0000313" key="2">
    <source>
        <dbReference type="Proteomes" id="UP001209540"/>
    </source>
</evidence>
<keyword evidence="2" id="KW-1185">Reference proteome</keyword>
<dbReference type="Proteomes" id="UP001209540">
    <property type="component" value="Unassembled WGS sequence"/>
</dbReference>
<gene>
    <name evidence="1" type="ORF">BDA99DRAFT_519012</name>
</gene>
<evidence type="ECO:0000313" key="1">
    <source>
        <dbReference type="EMBL" id="KAI9253797.1"/>
    </source>
</evidence>
<comment type="caution">
    <text evidence="1">The sequence shown here is derived from an EMBL/GenBank/DDBJ whole genome shotgun (WGS) entry which is preliminary data.</text>
</comment>
<reference evidence="1" key="2">
    <citation type="submission" date="2023-02" db="EMBL/GenBank/DDBJ databases">
        <authorList>
            <consortium name="DOE Joint Genome Institute"/>
            <person name="Mondo S.J."/>
            <person name="Chang Y."/>
            <person name="Wang Y."/>
            <person name="Ahrendt S."/>
            <person name="Andreopoulos W."/>
            <person name="Barry K."/>
            <person name="Beard J."/>
            <person name="Benny G.L."/>
            <person name="Blankenship S."/>
            <person name="Bonito G."/>
            <person name="Cuomo C."/>
            <person name="Desiro A."/>
            <person name="Gervers K.A."/>
            <person name="Hundley H."/>
            <person name="Kuo A."/>
            <person name="LaButti K."/>
            <person name="Lang B.F."/>
            <person name="Lipzen A."/>
            <person name="O'Donnell K."/>
            <person name="Pangilinan J."/>
            <person name="Reynolds N."/>
            <person name="Sandor L."/>
            <person name="Smith M.W."/>
            <person name="Tsang A."/>
            <person name="Grigoriev I.V."/>
            <person name="Stajich J.E."/>
            <person name="Spatafora J.W."/>
        </authorList>
    </citation>
    <scope>NUCLEOTIDE SEQUENCE</scope>
    <source>
        <strain evidence="1">RSA 2281</strain>
    </source>
</reference>
<reference evidence="1" key="1">
    <citation type="journal article" date="2022" name="IScience">
        <title>Evolution of zygomycete secretomes and the origins of terrestrial fungal ecologies.</title>
        <authorList>
            <person name="Chang Y."/>
            <person name="Wang Y."/>
            <person name="Mondo S."/>
            <person name="Ahrendt S."/>
            <person name="Andreopoulos W."/>
            <person name="Barry K."/>
            <person name="Beard J."/>
            <person name="Benny G.L."/>
            <person name="Blankenship S."/>
            <person name="Bonito G."/>
            <person name="Cuomo C."/>
            <person name="Desiro A."/>
            <person name="Gervers K.A."/>
            <person name="Hundley H."/>
            <person name="Kuo A."/>
            <person name="LaButti K."/>
            <person name="Lang B.F."/>
            <person name="Lipzen A."/>
            <person name="O'Donnell K."/>
            <person name="Pangilinan J."/>
            <person name="Reynolds N."/>
            <person name="Sandor L."/>
            <person name="Smith M.E."/>
            <person name="Tsang A."/>
            <person name="Grigoriev I.V."/>
            <person name="Stajich J.E."/>
            <person name="Spatafora J.W."/>
        </authorList>
    </citation>
    <scope>NUCLEOTIDE SEQUENCE</scope>
    <source>
        <strain evidence="1">RSA 2281</strain>
    </source>
</reference>
<dbReference type="EMBL" id="JAIXMP010000025">
    <property type="protein sequence ID" value="KAI9253797.1"/>
    <property type="molecule type" value="Genomic_DNA"/>
</dbReference>
<sequence>MCNGSTKTENKHFFFWGCQAFFSCGGVKIYCHKIDTPSLLYLGIIPTKAKQQAIK</sequence>
<accession>A0AAD5K3J1</accession>
<organism evidence="1 2">
    <name type="scientific">Phascolomyces articulosus</name>
    <dbReference type="NCBI Taxonomy" id="60185"/>
    <lineage>
        <taxon>Eukaryota</taxon>
        <taxon>Fungi</taxon>
        <taxon>Fungi incertae sedis</taxon>
        <taxon>Mucoromycota</taxon>
        <taxon>Mucoromycotina</taxon>
        <taxon>Mucoromycetes</taxon>
        <taxon>Mucorales</taxon>
        <taxon>Lichtheimiaceae</taxon>
        <taxon>Phascolomyces</taxon>
    </lineage>
</organism>
<dbReference type="AlphaFoldDB" id="A0AAD5K3J1"/>
<proteinExistence type="predicted"/>
<name>A0AAD5K3J1_9FUNG</name>
<protein>
    <submittedName>
        <fullName evidence="1">Uncharacterized protein</fullName>
    </submittedName>
</protein>